<dbReference type="InterPro" id="IPR008538">
    <property type="entry name" value="Uma2"/>
</dbReference>
<dbReference type="GO" id="GO:0004519">
    <property type="term" value="F:endonuclease activity"/>
    <property type="evidence" value="ECO:0007669"/>
    <property type="project" value="UniProtKB-KW"/>
</dbReference>
<gene>
    <name evidence="2" type="ORF">ENR15_24825</name>
</gene>
<dbReference type="Gene3D" id="3.90.1570.10">
    <property type="entry name" value="tt1808, chain A"/>
    <property type="match status" value="1"/>
</dbReference>
<keyword evidence="2" id="KW-0540">Nuclease</keyword>
<dbReference type="SUPFAM" id="SSF52980">
    <property type="entry name" value="Restriction endonuclease-like"/>
    <property type="match status" value="1"/>
</dbReference>
<dbReference type="AlphaFoldDB" id="A0A7C3VT06"/>
<protein>
    <submittedName>
        <fullName evidence="2">Uma2 family endonuclease</fullName>
    </submittedName>
</protein>
<dbReference type="InterPro" id="IPR011335">
    <property type="entry name" value="Restrct_endonuc-II-like"/>
</dbReference>
<dbReference type="PANTHER" id="PTHR33352">
    <property type="entry name" value="SLR1095 PROTEIN"/>
    <property type="match status" value="1"/>
</dbReference>
<evidence type="ECO:0000259" key="1">
    <source>
        <dbReference type="Pfam" id="PF05685"/>
    </source>
</evidence>
<proteinExistence type="predicted"/>
<comment type="caution">
    <text evidence="2">The sequence shown here is derived from an EMBL/GenBank/DDBJ whole genome shotgun (WGS) entry which is preliminary data.</text>
</comment>
<evidence type="ECO:0000313" key="2">
    <source>
        <dbReference type="EMBL" id="HGG03770.1"/>
    </source>
</evidence>
<dbReference type="EMBL" id="DSPX01000257">
    <property type="protein sequence ID" value="HGG03770.1"/>
    <property type="molecule type" value="Genomic_DNA"/>
</dbReference>
<dbReference type="Pfam" id="PF05685">
    <property type="entry name" value="Uma2"/>
    <property type="match status" value="1"/>
</dbReference>
<feature type="domain" description="Putative restriction endonuclease" evidence="1">
    <location>
        <begin position="20"/>
        <end position="156"/>
    </location>
</feature>
<dbReference type="InterPro" id="IPR012296">
    <property type="entry name" value="Nuclease_put_TT1808"/>
</dbReference>
<dbReference type="PANTHER" id="PTHR33352:SF3">
    <property type="entry name" value="SLR1612 PROTEIN"/>
    <property type="match status" value="1"/>
</dbReference>
<accession>A0A7C3VT06</accession>
<name>A0A7C3VT06_9CYAN</name>
<keyword evidence="2" id="KW-0378">Hydrolase</keyword>
<keyword evidence="2" id="KW-0255">Endonuclease</keyword>
<reference evidence="2" key="1">
    <citation type="journal article" date="2020" name="mSystems">
        <title>Genome- and Community-Level Interaction Insights into Carbon Utilization and Element Cycling Functions of Hydrothermarchaeota in Hydrothermal Sediment.</title>
        <authorList>
            <person name="Zhou Z."/>
            <person name="Liu Y."/>
            <person name="Xu W."/>
            <person name="Pan J."/>
            <person name="Luo Z.H."/>
            <person name="Li M."/>
        </authorList>
    </citation>
    <scope>NUCLEOTIDE SEQUENCE [LARGE SCALE GENOMIC DNA]</scope>
    <source>
        <strain evidence="2">SpSt-374</strain>
    </source>
</reference>
<sequence length="283" mass="31636">MLLPHEYPDISQMILEDDTPLDSFFNEKQQRLLTKVFYSGADTGISVPFLAAANVGLFPHVRHPGIAPDVFLSLNTNAGEDWWQRRVRFYLFWEFGKPPEVVIEIVSPTPGNELGSKLTDYANLDIEYYVVYDPLGKLGHTPLRVFELQGGAYVPKTDAWFAKVGLGLTLWQGEFEDVNGIWLRWCYGNGTVIPTGDELAAKNQVQLSQTQARLAEEMLRRKQTLLQGIELGLRLKFGNEGVAMLAEMVAISDVNLLEKIFSALATVNSLDELRLKLMGGSGD</sequence>
<dbReference type="CDD" id="cd06260">
    <property type="entry name" value="DUF820-like"/>
    <property type="match status" value="1"/>
</dbReference>
<organism evidence="2">
    <name type="scientific">Planktothricoides sp. SpSt-374</name>
    <dbReference type="NCBI Taxonomy" id="2282167"/>
    <lineage>
        <taxon>Bacteria</taxon>
        <taxon>Bacillati</taxon>
        <taxon>Cyanobacteriota</taxon>
        <taxon>Cyanophyceae</taxon>
        <taxon>Oscillatoriophycideae</taxon>
        <taxon>Oscillatoriales</taxon>
        <taxon>Oscillatoriaceae</taxon>
        <taxon>Planktothricoides</taxon>
    </lineage>
</organism>